<evidence type="ECO:0000256" key="8">
    <source>
        <dbReference type="SAM" id="SignalP"/>
    </source>
</evidence>
<feature type="transmembrane region" description="Helical" evidence="7">
    <location>
        <begin position="146"/>
        <end position="169"/>
    </location>
</feature>
<dbReference type="Gene3D" id="1.10.287.110">
    <property type="entry name" value="DnaJ domain"/>
    <property type="match status" value="1"/>
</dbReference>
<accession>A4S523</accession>
<dbReference type="STRING" id="436017.A4S523"/>
<dbReference type="PROSITE" id="PS51257">
    <property type="entry name" value="PROKAR_LIPOPROTEIN"/>
    <property type="match status" value="1"/>
</dbReference>
<feature type="signal peptide" evidence="8">
    <location>
        <begin position="1"/>
        <end position="38"/>
    </location>
</feature>
<dbReference type="CDD" id="cd06257">
    <property type="entry name" value="DnaJ"/>
    <property type="match status" value="1"/>
</dbReference>
<dbReference type="AlphaFoldDB" id="A4S523"/>
<dbReference type="InterPro" id="IPR044632">
    <property type="entry name" value="DNAJC25-like"/>
</dbReference>
<keyword evidence="3 7" id="KW-1133">Transmembrane helix</keyword>
<evidence type="ECO:0000256" key="3">
    <source>
        <dbReference type="ARBA" id="ARBA00022989"/>
    </source>
</evidence>
<sequence>MSNARSRATRRRATWYVTLFACASAFACVASRVRGVEASTTYEFIHYARNDFYGALDVARDANSTIIAKKYRKLALSLHPDKLPKEMDRAQRQKAKKHFEVIAEAKKILLDETLRKEYDDVIASLPKFARPKFGKRSAFDKEEVKFSAWLVMTVFTAFCVSFVSVAQYTSRAADKQSLMQSAFYLQKLKSRNKNLPKPDRVTAEEYFEEFLVEFGLTDLTGWEHTTGGKLLARLRGRIPENEKAETTEATETSDASTSASASASGRDGEDAVTSLRRRGKKKGKNKGRRDGGSSGGGSVDRRAATALKHLRSEGEARRMMFGDSYDIE</sequence>
<name>A4S523_OSTLU</name>
<dbReference type="GO" id="GO:0006457">
    <property type="term" value="P:protein folding"/>
    <property type="evidence" value="ECO:0007669"/>
    <property type="project" value="InterPro"/>
</dbReference>
<reference evidence="10 11" key="1">
    <citation type="journal article" date="2007" name="Proc. Natl. Acad. Sci. U.S.A.">
        <title>The tiny eukaryote Ostreococcus provides genomic insights into the paradox of plankton speciation.</title>
        <authorList>
            <person name="Palenik B."/>
            <person name="Grimwood J."/>
            <person name="Aerts A."/>
            <person name="Rouze P."/>
            <person name="Salamov A."/>
            <person name="Putnam N."/>
            <person name="Dupont C."/>
            <person name="Jorgensen R."/>
            <person name="Derelle E."/>
            <person name="Rombauts S."/>
            <person name="Zhou K."/>
            <person name="Otillar R."/>
            <person name="Merchant S.S."/>
            <person name="Podell S."/>
            <person name="Gaasterland T."/>
            <person name="Napoli C."/>
            <person name="Gendler K."/>
            <person name="Manuell A."/>
            <person name="Tai V."/>
            <person name="Vallon O."/>
            <person name="Piganeau G."/>
            <person name="Jancek S."/>
            <person name="Heijde M."/>
            <person name="Jabbari K."/>
            <person name="Bowler C."/>
            <person name="Lohr M."/>
            <person name="Robbens S."/>
            <person name="Werner G."/>
            <person name="Dubchak I."/>
            <person name="Pazour G.J."/>
            <person name="Ren Q."/>
            <person name="Paulsen I."/>
            <person name="Delwiche C."/>
            <person name="Schmutz J."/>
            <person name="Rokhsar D."/>
            <person name="Van de Peer Y."/>
            <person name="Moreau H."/>
            <person name="Grigoriev I.V."/>
        </authorList>
    </citation>
    <scope>NUCLEOTIDE SEQUENCE [LARGE SCALE GENOMIC DNA]</scope>
    <source>
        <strain evidence="10 11">CCE9901</strain>
    </source>
</reference>
<dbReference type="InterPro" id="IPR036869">
    <property type="entry name" value="J_dom_sf"/>
</dbReference>
<dbReference type="InterPro" id="IPR001623">
    <property type="entry name" value="DnaJ_domain"/>
</dbReference>
<feature type="compositionally biased region" description="Basic residues" evidence="6">
    <location>
        <begin position="275"/>
        <end position="287"/>
    </location>
</feature>
<evidence type="ECO:0000256" key="4">
    <source>
        <dbReference type="ARBA" id="ARBA00023136"/>
    </source>
</evidence>
<organism evidence="10 11">
    <name type="scientific">Ostreococcus lucimarinus (strain CCE9901)</name>
    <dbReference type="NCBI Taxonomy" id="436017"/>
    <lineage>
        <taxon>Eukaryota</taxon>
        <taxon>Viridiplantae</taxon>
        <taxon>Chlorophyta</taxon>
        <taxon>Mamiellophyceae</taxon>
        <taxon>Mamiellales</taxon>
        <taxon>Bathycoccaceae</taxon>
        <taxon>Ostreococcus</taxon>
    </lineage>
</organism>
<keyword evidence="2 7" id="KW-0812">Transmembrane</keyword>
<dbReference type="Gramene" id="ABO98827">
    <property type="protein sequence ID" value="ABO98827"/>
    <property type="gene ID" value="OSTLU_26612"/>
</dbReference>
<dbReference type="RefSeq" id="XP_001420534.1">
    <property type="nucleotide sequence ID" value="XM_001420497.1"/>
</dbReference>
<dbReference type="HOGENOM" id="CLU_848338_0_0_1"/>
<dbReference type="PANTHER" id="PTHR44176">
    <property type="entry name" value="DNAJ HOMOLOG SUBFAMILY C MEMBER 25"/>
    <property type="match status" value="1"/>
</dbReference>
<evidence type="ECO:0000313" key="10">
    <source>
        <dbReference type="EMBL" id="ABO98827.1"/>
    </source>
</evidence>
<evidence type="ECO:0000256" key="6">
    <source>
        <dbReference type="SAM" id="MobiDB-lite"/>
    </source>
</evidence>
<dbReference type="Proteomes" id="UP000001568">
    <property type="component" value="Chromosome 11"/>
</dbReference>
<dbReference type="GeneID" id="5004430"/>
<keyword evidence="5" id="KW-0143">Chaperone</keyword>
<dbReference type="PROSITE" id="PS50076">
    <property type="entry name" value="DNAJ_2"/>
    <property type="match status" value="1"/>
</dbReference>
<dbReference type="SMART" id="SM00271">
    <property type="entry name" value="DnaJ"/>
    <property type="match status" value="1"/>
</dbReference>
<dbReference type="Pfam" id="PF00226">
    <property type="entry name" value="DnaJ"/>
    <property type="match status" value="1"/>
</dbReference>
<evidence type="ECO:0000256" key="1">
    <source>
        <dbReference type="ARBA" id="ARBA00004141"/>
    </source>
</evidence>
<keyword evidence="4 7" id="KW-0472">Membrane</keyword>
<evidence type="ECO:0000313" key="11">
    <source>
        <dbReference type="Proteomes" id="UP000001568"/>
    </source>
</evidence>
<feature type="compositionally biased region" description="Basic and acidic residues" evidence="6">
    <location>
        <begin position="310"/>
        <end position="320"/>
    </location>
</feature>
<evidence type="ECO:0000256" key="7">
    <source>
        <dbReference type="SAM" id="Phobius"/>
    </source>
</evidence>
<dbReference type="PRINTS" id="PR00625">
    <property type="entry name" value="JDOMAIN"/>
</dbReference>
<feature type="compositionally biased region" description="Low complexity" evidence="6">
    <location>
        <begin position="247"/>
        <end position="264"/>
    </location>
</feature>
<dbReference type="GO" id="GO:0005789">
    <property type="term" value="C:endoplasmic reticulum membrane"/>
    <property type="evidence" value="ECO:0007669"/>
    <property type="project" value="TreeGrafter"/>
</dbReference>
<dbReference type="PANTHER" id="PTHR44176:SF1">
    <property type="entry name" value="DNAJ HOMOLOG SUBFAMILY C MEMBER 25"/>
    <property type="match status" value="1"/>
</dbReference>
<evidence type="ECO:0000256" key="5">
    <source>
        <dbReference type="ARBA" id="ARBA00023186"/>
    </source>
</evidence>
<keyword evidence="8" id="KW-0732">Signal</keyword>
<feature type="region of interest" description="Disordered" evidence="6">
    <location>
        <begin position="240"/>
        <end position="328"/>
    </location>
</feature>
<dbReference type="EMBL" id="CP000591">
    <property type="protein sequence ID" value="ABO98827.1"/>
    <property type="molecule type" value="Genomic_DNA"/>
</dbReference>
<keyword evidence="11" id="KW-1185">Reference proteome</keyword>
<dbReference type="KEGG" id="olu:OSTLU_26612"/>
<protein>
    <recommendedName>
        <fullName evidence="9">J domain-containing protein</fullName>
    </recommendedName>
</protein>
<dbReference type="SUPFAM" id="SSF46565">
    <property type="entry name" value="Chaperone J-domain"/>
    <property type="match status" value="1"/>
</dbReference>
<proteinExistence type="predicted"/>
<gene>
    <name evidence="10" type="ORF">OSTLU_26612</name>
</gene>
<feature type="domain" description="J" evidence="9">
    <location>
        <begin position="51"/>
        <end position="122"/>
    </location>
</feature>
<evidence type="ECO:0000256" key="2">
    <source>
        <dbReference type="ARBA" id="ARBA00022692"/>
    </source>
</evidence>
<feature type="chain" id="PRO_5002673181" description="J domain-containing protein" evidence="8">
    <location>
        <begin position="39"/>
        <end position="328"/>
    </location>
</feature>
<dbReference type="OrthoDB" id="10250354at2759"/>
<comment type="subcellular location">
    <subcellularLocation>
        <location evidence="1">Membrane</location>
        <topology evidence="1">Multi-pass membrane protein</topology>
    </subcellularLocation>
</comment>
<evidence type="ECO:0000259" key="9">
    <source>
        <dbReference type="PROSITE" id="PS50076"/>
    </source>
</evidence>